<dbReference type="Gene3D" id="3.40.50.300">
    <property type="entry name" value="P-loop containing nucleotide triphosphate hydrolases"/>
    <property type="match status" value="1"/>
</dbReference>
<feature type="domain" description="ABC transporter" evidence="1">
    <location>
        <begin position="20"/>
        <end position="61"/>
    </location>
</feature>
<name>A0ABR7EAU8_9FIRM</name>
<sequence>MRKIYQTYSSKYGRPPSIFFAVVGGNGTGKSTMLKAICNVREPYRGKVLVNGEKLRSINRMSRHIFKKAMTNEEVIEL</sequence>
<reference evidence="2 3" key="1">
    <citation type="submission" date="2020-08" db="EMBL/GenBank/DDBJ databases">
        <title>Genome public.</title>
        <authorList>
            <person name="Liu C."/>
            <person name="Sun Q."/>
        </authorList>
    </citation>
    <scope>NUCLEOTIDE SEQUENCE [LARGE SCALE GENOMIC DNA]</scope>
    <source>
        <strain evidence="2 3">NSJ-35</strain>
    </source>
</reference>
<keyword evidence="2" id="KW-0547">Nucleotide-binding</keyword>
<evidence type="ECO:0000259" key="1">
    <source>
        <dbReference type="Pfam" id="PF00005"/>
    </source>
</evidence>
<dbReference type="InterPro" id="IPR027417">
    <property type="entry name" value="P-loop_NTPase"/>
</dbReference>
<dbReference type="SUPFAM" id="SSF52540">
    <property type="entry name" value="P-loop containing nucleoside triphosphate hydrolases"/>
    <property type="match status" value="1"/>
</dbReference>
<dbReference type="RefSeq" id="WP_186856433.1">
    <property type="nucleotide sequence ID" value="NZ_JACOON010000001.1"/>
</dbReference>
<organism evidence="2 3">
    <name type="scientific">Christensenella tenuis</name>
    <dbReference type="NCBI Taxonomy" id="2763033"/>
    <lineage>
        <taxon>Bacteria</taxon>
        <taxon>Bacillati</taxon>
        <taxon>Bacillota</taxon>
        <taxon>Clostridia</taxon>
        <taxon>Christensenellales</taxon>
        <taxon>Christensenellaceae</taxon>
        <taxon>Christensenella</taxon>
    </lineage>
</organism>
<evidence type="ECO:0000313" key="3">
    <source>
        <dbReference type="Proteomes" id="UP000606889"/>
    </source>
</evidence>
<dbReference type="Pfam" id="PF00005">
    <property type="entry name" value="ABC_tran"/>
    <property type="match status" value="1"/>
</dbReference>
<keyword evidence="3" id="KW-1185">Reference proteome</keyword>
<keyword evidence="2" id="KW-0067">ATP-binding</keyword>
<dbReference type="Proteomes" id="UP000606889">
    <property type="component" value="Unassembled WGS sequence"/>
</dbReference>
<gene>
    <name evidence="2" type="ORF">H8S18_00890</name>
</gene>
<comment type="caution">
    <text evidence="2">The sequence shown here is derived from an EMBL/GenBank/DDBJ whole genome shotgun (WGS) entry which is preliminary data.</text>
</comment>
<dbReference type="GO" id="GO:0005524">
    <property type="term" value="F:ATP binding"/>
    <property type="evidence" value="ECO:0007669"/>
    <property type="project" value="UniProtKB-KW"/>
</dbReference>
<protein>
    <submittedName>
        <fullName evidence="2">ATP-binding cassette domain-containing protein</fullName>
    </submittedName>
</protein>
<dbReference type="CDD" id="cd00267">
    <property type="entry name" value="ABC_ATPase"/>
    <property type="match status" value="1"/>
</dbReference>
<evidence type="ECO:0000313" key="2">
    <source>
        <dbReference type="EMBL" id="MBC5646900.1"/>
    </source>
</evidence>
<dbReference type="InterPro" id="IPR003439">
    <property type="entry name" value="ABC_transporter-like_ATP-bd"/>
</dbReference>
<proteinExistence type="predicted"/>
<accession>A0ABR7EAU8</accession>
<dbReference type="EMBL" id="JACOON010000001">
    <property type="protein sequence ID" value="MBC5646900.1"/>
    <property type="molecule type" value="Genomic_DNA"/>
</dbReference>